<feature type="compositionally biased region" description="Low complexity" evidence="1">
    <location>
        <begin position="182"/>
        <end position="195"/>
    </location>
</feature>
<comment type="caution">
    <text evidence="2">The sequence shown here is derived from an EMBL/GenBank/DDBJ whole genome shotgun (WGS) entry which is preliminary data.</text>
</comment>
<sequence>MKHGSIKPFLASLSLHLAVIAIIISIKPSALAPHYKQKSIKPLNSYLYIPPKLDKPDIAPVKRSIDKVQHSHLDREETNPTQTLSQSNKEDNRTTTTPDSKSAIKPAAISENQNQPQKLVEKLPSEVFSKDSKVLASETSNKTLSISPLQQLEAIRSDIDARIVESEITDRLKHRSLSGMHPNPTSVPRSVTPTTADEERVKNTQRLSDDKSITKLNNGTCVLVEDLSNVGIEGVSAVSAFRCGKSKFDRAFDAHMQSVRKKLNIDRR</sequence>
<name>A0A3E0TVQ4_9GAMM</name>
<feature type="compositionally biased region" description="Basic and acidic residues" evidence="1">
    <location>
        <begin position="197"/>
        <end position="210"/>
    </location>
</feature>
<reference evidence="2 3" key="1">
    <citation type="submission" date="2018-08" db="EMBL/GenBank/DDBJ databases">
        <title>Thalassotalea euphylliae genome.</title>
        <authorList>
            <person name="Summers S."/>
            <person name="Rice S.A."/>
            <person name="Freckelton M.L."/>
            <person name="Nedved B.T."/>
            <person name="Hadfield M.G."/>
        </authorList>
    </citation>
    <scope>NUCLEOTIDE SEQUENCE [LARGE SCALE GENOMIC DNA]</scope>
    <source>
        <strain evidence="2 3">H1</strain>
    </source>
</reference>
<feature type="region of interest" description="Disordered" evidence="1">
    <location>
        <begin position="175"/>
        <end position="210"/>
    </location>
</feature>
<feature type="region of interest" description="Disordered" evidence="1">
    <location>
        <begin position="69"/>
        <end position="118"/>
    </location>
</feature>
<proteinExistence type="predicted"/>
<organism evidence="2 3">
    <name type="scientific">Thalassotalea euphylliae</name>
    <dbReference type="NCBI Taxonomy" id="1655234"/>
    <lineage>
        <taxon>Bacteria</taxon>
        <taxon>Pseudomonadati</taxon>
        <taxon>Pseudomonadota</taxon>
        <taxon>Gammaproteobacteria</taxon>
        <taxon>Alteromonadales</taxon>
        <taxon>Colwelliaceae</taxon>
        <taxon>Thalassotalea</taxon>
    </lineage>
</organism>
<evidence type="ECO:0000256" key="1">
    <source>
        <dbReference type="SAM" id="MobiDB-lite"/>
    </source>
</evidence>
<dbReference type="Proteomes" id="UP000256478">
    <property type="component" value="Unassembled WGS sequence"/>
</dbReference>
<feature type="compositionally biased region" description="Basic and acidic residues" evidence="1">
    <location>
        <begin position="69"/>
        <end position="78"/>
    </location>
</feature>
<evidence type="ECO:0000313" key="2">
    <source>
        <dbReference type="EMBL" id="REL28035.1"/>
    </source>
</evidence>
<dbReference type="AlphaFoldDB" id="A0A3E0TVQ4"/>
<gene>
    <name evidence="2" type="ORF">DXX93_16690</name>
</gene>
<dbReference type="RefSeq" id="WP_116009095.1">
    <property type="nucleotide sequence ID" value="NZ_QUOU01000001.1"/>
</dbReference>
<accession>A0A3E0TVQ4</accession>
<protein>
    <submittedName>
        <fullName evidence="2">Uncharacterized protein</fullName>
    </submittedName>
</protein>
<dbReference type="OrthoDB" id="6224589at2"/>
<dbReference type="EMBL" id="QUOU01000001">
    <property type="protein sequence ID" value="REL28035.1"/>
    <property type="molecule type" value="Genomic_DNA"/>
</dbReference>
<evidence type="ECO:0000313" key="3">
    <source>
        <dbReference type="Proteomes" id="UP000256478"/>
    </source>
</evidence>